<dbReference type="InterPro" id="IPR032466">
    <property type="entry name" value="Metal_Hydrolase"/>
</dbReference>
<keyword evidence="1" id="KW-0456">Lyase</keyword>
<dbReference type="Gene3D" id="3.20.20.140">
    <property type="entry name" value="Metal-dependent hydrolases"/>
    <property type="match status" value="1"/>
</dbReference>
<evidence type="ECO:0000313" key="3">
    <source>
        <dbReference type="EMBL" id="ETW93931.1"/>
    </source>
</evidence>
<dbReference type="SUPFAM" id="SSF51556">
    <property type="entry name" value="Metallo-dependent hydrolases"/>
    <property type="match status" value="1"/>
</dbReference>
<dbReference type="HOGENOM" id="CLU_092634_0_0_7"/>
<dbReference type="GO" id="GO:0016831">
    <property type="term" value="F:carboxy-lyase activity"/>
    <property type="evidence" value="ECO:0007669"/>
    <property type="project" value="InterPro"/>
</dbReference>
<dbReference type="GO" id="GO:0016787">
    <property type="term" value="F:hydrolase activity"/>
    <property type="evidence" value="ECO:0007669"/>
    <property type="project" value="InterPro"/>
</dbReference>
<feature type="domain" description="Amidohydrolase-related" evidence="2">
    <location>
        <begin position="101"/>
        <end position="228"/>
    </location>
</feature>
<accession>W4L9C0</accession>
<dbReference type="GO" id="GO:0019748">
    <property type="term" value="P:secondary metabolic process"/>
    <property type="evidence" value="ECO:0007669"/>
    <property type="project" value="TreeGrafter"/>
</dbReference>
<name>W4L9C0_ENTF1</name>
<gene>
    <name evidence="3" type="ORF">ETSY1_37105</name>
</gene>
<keyword evidence="4" id="KW-1185">Reference proteome</keyword>
<proteinExistence type="predicted"/>
<evidence type="ECO:0000259" key="2">
    <source>
        <dbReference type="Pfam" id="PF04909"/>
    </source>
</evidence>
<evidence type="ECO:0000256" key="1">
    <source>
        <dbReference type="ARBA" id="ARBA00023239"/>
    </source>
</evidence>
<dbReference type="PANTHER" id="PTHR21240:SF28">
    <property type="entry name" value="ISO-OROTATE DECARBOXYLASE (EUROFUNG)"/>
    <property type="match status" value="1"/>
</dbReference>
<evidence type="ECO:0000313" key="4">
    <source>
        <dbReference type="Proteomes" id="UP000019141"/>
    </source>
</evidence>
<feature type="non-terminal residue" evidence="3">
    <location>
        <position position="263"/>
    </location>
</feature>
<organism evidence="3 4">
    <name type="scientific">Entotheonella factor</name>
    <dbReference type="NCBI Taxonomy" id="1429438"/>
    <lineage>
        <taxon>Bacteria</taxon>
        <taxon>Pseudomonadati</taxon>
        <taxon>Nitrospinota/Tectimicrobiota group</taxon>
        <taxon>Candidatus Tectimicrobiota</taxon>
        <taxon>Candidatus Entotheonellia</taxon>
        <taxon>Candidatus Entotheonellales</taxon>
        <taxon>Candidatus Entotheonellaceae</taxon>
        <taxon>Candidatus Entotheonella</taxon>
    </lineage>
</organism>
<dbReference type="GO" id="GO:0005737">
    <property type="term" value="C:cytoplasm"/>
    <property type="evidence" value="ECO:0007669"/>
    <property type="project" value="TreeGrafter"/>
</dbReference>
<dbReference type="PANTHER" id="PTHR21240">
    <property type="entry name" value="2-AMINO-3-CARBOXYLMUCONATE-6-SEMIALDEHYDE DECARBOXYLASE"/>
    <property type="match status" value="1"/>
</dbReference>
<dbReference type="EMBL" id="AZHW01001145">
    <property type="protein sequence ID" value="ETW93931.1"/>
    <property type="molecule type" value="Genomic_DNA"/>
</dbReference>
<dbReference type="Pfam" id="PF04909">
    <property type="entry name" value="Amidohydro_2"/>
    <property type="match status" value="1"/>
</dbReference>
<comment type="caution">
    <text evidence="3">The sequence shown here is derived from an EMBL/GenBank/DDBJ whole genome shotgun (WGS) entry which is preliminary data.</text>
</comment>
<dbReference type="AlphaFoldDB" id="W4L9C0"/>
<reference evidence="3 4" key="1">
    <citation type="journal article" date="2014" name="Nature">
        <title>An environmental bacterial taxon with a large and distinct metabolic repertoire.</title>
        <authorList>
            <person name="Wilson M.C."/>
            <person name="Mori T."/>
            <person name="Ruckert C."/>
            <person name="Uria A.R."/>
            <person name="Helf M.J."/>
            <person name="Takada K."/>
            <person name="Gernert C."/>
            <person name="Steffens U.A."/>
            <person name="Heycke N."/>
            <person name="Schmitt S."/>
            <person name="Rinke C."/>
            <person name="Helfrich E.J."/>
            <person name="Brachmann A.O."/>
            <person name="Gurgui C."/>
            <person name="Wakimoto T."/>
            <person name="Kracht M."/>
            <person name="Crusemann M."/>
            <person name="Hentschel U."/>
            <person name="Abe I."/>
            <person name="Matsunaga S."/>
            <person name="Kalinowski J."/>
            <person name="Takeyama H."/>
            <person name="Piel J."/>
        </authorList>
    </citation>
    <scope>NUCLEOTIDE SEQUENCE [LARGE SCALE GENOMIC DNA]</scope>
    <source>
        <strain evidence="4">TSY1</strain>
    </source>
</reference>
<dbReference type="Proteomes" id="UP000019141">
    <property type="component" value="Unassembled WGS sequence"/>
</dbReference>
<dbReference type="InterPro" id="IPR032465">
    <property type="entry name" value="ACMSD"/>
</dbReference>
<dbReference type="InterPro" id="IPR006680">
    <property type="entry name" value="Amidohydro-rel"/>
</dbReference>
<sequence>MFIMARAGYKIFDSDTHLYEPVEHIEAHLSAANRAKLDALSGVIQRAEVKEGRTRYRIGKRPPNDRLLGSRERVAPATAVQSGLKDNSTPWDVRWQGPPFPNDRVSFDPHARVADMDMEGIDVNMVLPSGGLPALCSIDDVALELAMYEAYHRFLKEFCAPYPDRLTSVMLASGRDIAGSVAEVKRCGHEDWPVGILPVCPPEMSLDDPAWEPLWAVAQDYDLTIVIHAFTLAVPHPPGIWDLWDSVFLQRSVGHMWNAQRNM</sequence>
<protein>
    <recommendedName>
        <fullName evidence="2">Amidohydrolase-related domain-containing protein</fullName>
    </recommendedName>
</protein>